<dbReference type="SUPFAM" id="SSF52172">
    <property type="entry name" value="CheY-like"/>
    <property type="match status" value="1"/>
</dbReference>
<protein>
    <recommendedName>
        <fullName evidence="2">histidine kinase</fullName>
        <ecNumber evidence="2">2.7.13.3</ecNumber>
    </recommendedName>
</protein>
<dbReference type="GO" id="GO:0000155">
    <property type="term" value="F:phosphorelay sensor kinase activity"/>
    <property type="evidence" value="ECO:0007669"/>
    <property type="project" value="InterPro"/>
</dbReference>
<evidence type="ECO:0000256" key="5">
    <source>
        <dbReference type="PROSITE-ProRule" id="PRU00169"/>
    </source>
</evidence>
<dbReference type="PROSITE" id="PS50110">
    <property type="entry name" value="RESPONSE_REGULATORY"/>
    <property type="match status" value="1"/>
</dbReference>
<dbReference type="Gene3D" id="3.40.50.2300">
    <property type="match status" value="1"/>
</dbReference>
<evidence type="ECO:0000256" key="4">
    <source>
        <dbReference type="ARBA" id="ARBA00023012"/>
    </source>
</evidence>
<dbReference type="PROSITE" id="PS50109">
    <property type="entry name" value="HIS_KIN"/>
    <property type="match status" value="1"/>
</dbReference>
<keyword evidence="6" id="KW-0812">Transmembrane</keyword>
<dbReference type="SUPFAM" id="SSF55874">
    <property type="entry name" value="ATPase domain of HSP90 chaperone/DNA topoisomerase II/histidine kinase"/>
    <property type="match status" value="1"/>
</dbReference>
<dbReference type="InterPro" id="IPR036097">
    <property type="entry name" value="HisK_dim/P_sf"/>
</dbReference>
<evidence type="ECO:0000256" key="3">
    <source>
        <dbReference type="ARBA" id="ARBA00022553"/>
    </source>
</evidence>
<keyword evidence="6" id="KW-0472">Membrane</keyword>
<keyword evidence="4" id="KW-0902">Two-component regulatory system</keyword>
<dbReference type="InterPro" id="IPR001789">
    <property type="entry name" value="Sig_transdc_resp-reg_receiver"/>
</dbReference>
<evidence type="ECO:0000256" key="1">
    <source>
        <dbReference type="ARBA" id="ARBA00000085"/>
    </source>
</evidence>
<feature type="transmembrane region" description="Helical" evidence="6">
    <location>
        <begin position="274"/>
        <end position="296"/>
    </location>
</feature>
<dbReference type="Pfam" id="PF00072">
    <property type="entry name" value="Response_reg"/>
    <property type="match status" value="1"/>
</dbReference>
<keyword evidence="6" id="KW-1133">Transmembrane helix</keyword>
<reference evidence="9 10" key="1">
    <citation type="submission" date="2018-01" db="EMBL/GenBank/DDBJ databases">
        <title>Complete genome sequence of Flavivirga eckloniae ECD14 isolated from seaweed Ecklonia cava.</title>
        <authorList>
            <person name="Lee J.H."/>
            <person name="Baik K.S."/>
            <person name="Seong C.N."/>
        </authorList>
    </citation>
    <scope>NUCLEOTIDE SEQUENCE [LARGE SCALE GENOMIC DNA]</scope>
    <source>
        <strain evidence="9 10">ECD14</strain>
    </source>
</reference>
<organism evidence="9 10">
    <name type="scientific">Flavivirga eckloniae</name>
    <dbReference type="NCBI Taxonomy" id="1803846"/>
    <lineage>
        <taxon>Bacteria</taxon>
        <taxon>Pseudomonadati</taxon>
        <taxon>Bacteroidota</taxon>
        <taxon>Flavobacteriia</taxon>
        <taxon>Flavobacteriales</taxon>
        <taxon>Flavobacteriaceae</taxon>
        <taxon>Flavivirga</taxon>
    </lineage>
</organism>
<dbReference type="InterPro" id="IPR036890">
    <property type="entry name" value="HATPase_C_sf"/>
</dbReference>
<gene>
    <name evidence="9" type="ORF">C1H87_14405</name>
</gene>
<dbReference type="PANTHER" id="PTHR45339:SF1">
    <property type="entry name" value="HYBRID SIGNAL TRANSDUCTION HISTIDINE KINASE J"/>
    <property type="match status" value="1"/>
</dbReference>
<dbReference type="InterPro" id="IPR003661">
    <property type="entry name" value="HisK_dim/P_dom"/>
</dbReference>
<accession>A0A2K9PRZ0</accession>
<dbReference type="EC" id="2.7.13.3" evidence="2"/>
<evidence type="ECO:0000259" key="8">
    <source>
        <dbReference type="PROSITE" id="PS50110"/>
    </source>
</evidence>
<dbReference type="InterPro" id="IPR011006">
    <property type="entry name" value="CheY-like_superfamily"/>
</dbReference>
<keyword evidence="3 5" id="KW-0597">Phosphoprotein</keyword>
<dbReference type="KEGG" id="fek:C1H87_14405"/>
<comment type="catalytic activity">
    <reaction evidence="1">
        <text>ATP + protein L-histidine = ADP + protein N-phospho-L-histidine.</text>
        <dbReference type="EC" id="2.7.13.3"/>
    </reaction>
</comment>
<dbReference type="SUPFAM" id="SSF47384">
    <property type="entry name" value="Homodimeric domain of signal transducing histidine kinase"/>
    <property type="match status" value="1"/>
</dbReference>
<dbReference type="EMBL" id="CP025791">
    <property type="protein sequence ID" value="AUP79831.1"/>
    <property type="molecule type" value="Genomic_DNA"/>
</dbReference>
<dbReference type="CDD" id="cd00082">
    <property type="entry name" value="HisKA"/>
    <property type="match status" value="1"/>
</dbReference>
<feature type="modified residue" description="4-aspartylphosphate" evidence="5">
    <location>
        <position position="674"/>
    </location>
</feature>
<name>A0A2K9PRZ0_9FLAO</name>
<dbReference type="PRINTS" id="PR00344">
    <property type="entry name" value="BCTRLSENSOR"/>
</dbReference>
<dbReference type="Gene3D" id="3.30.565.10">
    <property type="entry name" value="Histidine kinase-like ATPase, C-terminal domain"/>
    <property type="match status" value="1"/>
</dbReference>
<feature type="domain" description="Histidine kinase" evidence="7">
    <location>
        <begin position="377"/>
        <end position="600"/>
    </location>
</feature>
<keyword evidence="10" id="KW-1185">Reference proteome</keyword>
<evidence type="ECO:0000313" key="9">
    <source>
        <dbReference type="EMBL" id="AUP79831.1"/>
    </source>
</evidence>
<dbReference type="OrthoDB" id="9811889at2"/>
<dbReference type="FunFam" id="3.30.565.10:FF:000010">
    <property type="entry name" value="Sensor histidine kinase RcsC"/>
    <property type="match status" value="1"/>
</dbReference>
<sequence>MKFSFYKSYRFKIIVSFLSIISVTILLFIAYSYFNKKTKDLQKVITNIYDLESNFSNNEKNFQSFLLYGYKTPKFYKTKEEDNIDTFINNISLHKESLDSIFKELQLNKFSLHPKTINDLRHEFYLLDSLSKRIKIERYKLGYRNFGRIGTMRKVAHSIEDLNLVPKEKILQLRRNEKDFLLRSDSIYINKFNTLISQLTAKNNHIEQTKNALNKYKVLFNDIAQIQLKIGNDISINDSGLYGQILKTNQSIREKINHIEAITQKGIENKNSNIAWFVKVSFTGILILMTLLIFYLSQILTSDLKRLQASIHKFIKSGFKEYDAINSNEESKILEVNFLYKAYDMLKKNLLDNIDGLKLTIEELERTTAYKSSFLANMSHEIRTPLNGIIGILNLLNQTKLNDEQIKLLEIANYSSSHLLGLINLILDYSKISAGKLELEQTKINLNQDLNQLINIFKYQASEKNIELIYNFKKSPQASRFIIGDSIRINQIIINLLNNAIKFTKKGWVKLDIKQDKLDDTYDIFHFSVEDTGIGMNEEESKKIFQAFEQVDLSTTRKFGGTGLGLAISNELANLMGSELKFTTSINKGSRFYFSLKLKKEHNDTSKLTSNSLINNLPKLGHTTRVLVVDDNAMNQKVLGLMLNKFNLTIDYANNGIEAVEQFSQKHYDMVFMDIQMPIMDGLEATKSIKATEKFKSNPVPIVAVSASAYTDDRKQANIAGIDDFISKPIEIKNLHNLLIKYSLQLQN</sequence>
<dbReference type="SMART" id="SM00388">
    <property type="entry name" value="HisKA"/>
    <property type="match status" value="1"/>
</dbReference>
<evidence type="ECO:0000313" key="10">
    <source>
        <dbReference type="Proteomes" id="UP000235826"/>
    </source>
</evidence>
<dbReference type="Pfam" id="PF02518">
    <property type="entry name" value="HATPase_c"/>
    <property type="match status" value="1"/>
</dbReference>
<dbReference type="CDD" id="cd17546">
    <property type="entry name" value="REC_hyHK_CKI1_RcsC-like"/>
    <property type="match status" value="1"/>
</dbReference>
<evidence type="ECO:0000256" key="6">
    <source>
        <dbReference type="SAM" id="Phobius"/>
    </source>
</evidence>
<dbReference type="RefSeq" id="WP_102756484.1">
    <property type="nucleotide sequence ID" value="NZ_CP025791.1"/>
</dbReference>
<dbReference type="AlphaFoldDB" id="A0A2K9PRZ0"/>
<dbReference type="InterPro" id="IPR004358">
    <property type="entry name" value="Sig_transdc_His_kin-like_C"/>
</dbReference>
<dbReference type="Pfam" id="PF00512">
    <property type="entry name" value="HisKA"/>
    <property type="match status" value="1"/>
</dbReference>
<dbReference type="InterPro" id="IPR005467">
    <property type="entry name" value="His_kinase_dom"/>
</dbReference>
<dbReference type="Proteomes" id="UP000235826">
    <property type="component" value="Chromosome"/>
</dbReference>
<dbReference type="InterPro" id="IPR003594">
    <property type="entry name" value="HATPase_dom"/>
</dbReference>
<proteinExistence type="predicted"/>
<evidence type="ECO:0000259" key="7">
    <source>
        <dbReference type="PROSITE" id="PS50109"/>
    </source>
</evidence>
<dbReference type="Gene3D" id="1.10.287.130">
    <property type="match status" value="1"/>
</dbReference>
<feature type="domain" description="Response regulatory" evidence="8">
    <location>
        <begin position="625"/>
        <end position="743"/>
    </location>
</feature>
<feature type="transmembrane region" description="Helical" evidence="6">
    <location>
        <begin position="12"/>
        <end position="34"/>
    </location>
</feature>
<evidence type="ECO:0000256" key="2">
    <source>
        <dbReference type="ARBA" id="ARBA00012438"/>
    </source>
</evidence>
<dbReference type="SMART" id="SM00448">
    <property type="entry name" value="REC"/>
    <property type="match status" value="1"/>
</dbReference>
<dbReference type="SMART" id="SM00387">
    <property type="entry name" value="HATPase_c"/>
    <property type="match status" value="1"/>
</dbReference>
<dbReference type="PANTHER" id="PTHR45339">
    <property type="entry name" value="HYBRID SIGNAL TRANSDUCTION HISTIDINE KINASE J"/>
    <property type="match status" value="1"/>
</dbReference>
<dbReference type="CDD" id="cd16922">
    <property type="entry name" value="HATPase_EvgS-ArcB-TorS-like"/>
    <property type="match status" value="1"/>
</dbReference>